<dbReference type="EMBL" id="JAAYVO010000109">
    <property type="protein sequence ID" value="NLH35927.1"/>
    <property type="molecule type" value="Genomic_DNA"/>
</dbReference>
<dbReference type="Proteomes" id="UP000559962">
    <property type="component" value="Unassembled WGS sequence"/>
</dbReference>
<gene>
    <name evidence="1" type="ORF">GX453_07935</name>
</gene>
<evidence type="ECO:0000313" key="1">
    <source>
        <dbReference type="EMBL" id="NLH35927.1"/>
    </source>
</evidence>
<organism evidence="1 2">
    <name type="scientific">Pseudolactococcus chungangensis</name>
    <dbReference type="NCBI Taxonomy" id="451457"/>
    <lineage>
        <taxon>Bacteria</taxon>
        <taxon>Bacillati</taxon>
        <taxon>Bacillota</taxon>
        <taxon>Bacilli</taxon>
        <taxon>Lactobacillales</taxon>
        <taxon>Streptococcaceae</taxon>
        <taxon>Pseudolactococcus</taxon>
    </lineage>
</organism>
<reference evidence="1 2" key="1">
    <citation type="journal article" date="2020" name="Biotechnol. Biofuels">
        <title>New insights from the biogas microbiome by comprehensive genome-resolved metagenomics of nearly 1600 species originating from multiple anaerobic digesters.</title>
        <authorList>
            <person name="Campanaro S."/>
            <person name="Treu L."/>
            <person name="Rodriguez-R L.M."/>
            <person name="Kovalovszki A."/>
            <person name="Ziels R.M."/>
            <person name="Maus I."/>
            <person name="Zhu X."/>
            <person name="Kougias P.G."/>
            <person name="Basile A."/>
            <person name="Luo G."/>
            <person name="Schluter A."/>
            <person name="Konstantinidis K.T."/>
            <person name="Angelidaki I."/>
        </authorList>
    </citation>
    <scope>NUCLEOTIDE SEQUENCE [LARGE SCALE GENOMIC DNA]</scope>
    <source>
        <strain evidence="1">AS27yjCOA_61</strain>
    </source>
</reference>
<dbReference type="AlphaFoldDB" id="A0A847J3I5"/>
<comment type="caution">
    <text evidence="1">The sequence shown here is derived from an EMBL/GenBank/DDBJ whole genome shotgun (WGS) entry which is preliminary data.</text>
</comment>
<protein>
    <submittedName>
        <fullName evidence="1">Uncharacterized protein</fullName>
    </submittedName>
</protein>
<proteinExistence type="predicted"/>
<accession>A0A847J3I5</accession>
<evidence type="ECO:0000313" key="2">
    <source>
        <dbReference type="Proteomes" id="UP000559962"/>
    </source>
</evidence>
<sequence>MTGAEKTKLNALIAKAEKIANAKGENFFDVMTSFVNGYIFDNIDYVIDKVEKLEKRSQSHDNR</sequence>
<name>A0A847J3I5_9LACT</name>